<proteinExistence type="predicted"/>
<feature type="region of interest" description="Disordered" evidence="1">
    <location>
        <begin position="25"/>
        <end position="83"/>
    </location>
</feature>
<dbReference type="AlphaFoldDB" id="A0A1I8F663"/>
<feature type="chain" id="PRO_5009318567" evidence="2">
    <location>
        <begin position="17"/>
        <end position="123"/>
    </location>
</feature>
<sequence>MEIWAIAVIVVGSVFGLPLAVRSGHGGDRNVASAASSARRRSARREASNRRRGAVAPTGQFAMQPAASYSESNHTAPARPLPAGAYRRLHDVEHGVSAAAAIRASDLRSRRNGYRATALLMGC</sequence>
<accession>A0A1I8F663</accession>
<evidence type="ECO:0000313" key="3">
    <source>
        <dbReference type="Proteomes" id="UP000095280"/>
    </source>
</evidence>
<organism evidence="3 4">
    <name type="scientific">Macrostomum lignano</name>
    <dbReference type="NCBI Taxonomy" id="282301"/>
    <lineage>
        <taxon>Eukaryota</taxon>
        <taxon>Metazoa</taxon>
        <taxon>Spiralia</taxon>
        <taxon>Lophotrochozoa</taxon>
        <taxon>Platyhelminthes</taxon>
        <taxon>Rhabditophora</taxon>
        <taxon>Macrostomorpha</taxon>
        <taxon>Macrostomida</taxon>
        <taxon>Macrostomidae</taxon>
        <taxon>Macrostomum</taxon>
    </lineage>
</organism>
<evidence type="ECO:0000256" key="1">
    <source>
        <dbReference type="SAM" id="MobiDB-lite"/>
    </source>
</evidence>
<feature type="signal peptide" evidence="2">
    <location>
        <begin position="1"/>
        <end position="16"/>
    </location>
</feature>
<dbReference type="WBParaSite" id="maker-unitig_21988-snap-gene-0.2-mRNA-1">
    <property type="protein sequence ID" value="maker-unitig_21988-snap-gene-0.2-mRNA-1"/>
    <property type="gene ID" value="maker-unitig_21988-snap-gene-0.2"/>
</dbReference>
<evidence type="ECO:0000313" key="4">
    <source>
        <dbReference type="WBParaSite" id="maker-unitig_21988-snap-gene-0.2-mRNA-1"/>
    </source>
</evidence>
<protein>
    <submittedName>
        <fullName evidence="4">Secreted protein</fullName>
    </submittedName>
</protein>
<reference evidence="4" key="1">
    <citation type="submission" date="2016-11" db="UniProtKB">
        <authorList>
            <consortium name="WormBaseParasite"/>
        </authorList>
    </citation>
    <scope>IDENTIFICATION</scope>
</reference>
<dbReference type="Proteomes" id="UP000095280">
    <property type="component" value="Unplaced"/>
</dbReference>
<name>A0A1I8F663_9PLAT</name>
<keyword evidence="3" id="KW-1185">Reference proteome</keyword>
<keyword evidence="2" id="KW-0732">Signal</keyword>
<evidence type="ECO:0000256" key="2">
    <source>
        <dbReference type="SAM" id="SignalP"/>
    </source>
</evidence>